<evidence type="ECO:0000256" key="4">
    <source>
        <dbReference type="ARBA" id="ARBA00016640"/>
    </source>
</evidence>
<protein>
    <recommendedName>
        <fullName evidence="4">Protein TIC 214</fullName>
    </recommendedName>
    <alternativeName>
        <fullName evidence="8">Translocon at the inner envelope membrane of chloroplasts 214</fullName>
    </alternativeName>
</protein>
<dbReference type="EMBL" id="KY354228">
    <property type="protein sequence ID" value="APQ40122.1"/>
    <property type="molecule type" value="Genomic_DNA"/>
</dbReference>
<gene>
    <name evidence="11" type="primary">ORF432</name>
    <name evidence="11" type="ORF">Po_car1Pt1124</name>
</gene>
<name>A0A1L6BVS8_9ASTR</name>
<evidence type="ECO:0000256" key="9">
    <source>
        <dbReference type="SAM" id="MobiDB-lite"/>
    </source>
</evidence>
<organism evidence="11">
    <name type="scientific">Porterella carnosula</name>
    <dbReference type="NCBI Taxonomy" id="101774"/>
    <lineage>
        <taxon>Eukaryota</taxon>
        <taxon>Viridiplantae</taxon>
        <taxon>Streptophyta</taxon>
        <taxon>Embryophyta</taxon>
        <taxon>Tracheophyta</taxon>
        <taxon>Spermatophyta</taxon>
        <taxon>Magnoliopsida</taxon>
        <taxon>eudicotyledons</taxon>
        <taxon>Gunneridae</taxon>
        <taxon>Pentapetalae</taxon>
        <taxon>asterids</taxon>
        <taxon>campanulids</taxon>
        <taxon>Asterales</taxon>
        <taxon>Campanulaceae</taxon>
        <taxon>Porterella</taxon>
    </lineage>
</organism>
<evidence type="ECO:0000256" key="8">
    <source>
        <dbReference type="ARBA" id="ARBA00029978"/>
    </source>
</evidence>
<feature type="transmembrane region" description="Helical" evidence="10">
    <location>
        <begin position="39"/>
        <end position="57"/>
    </location>
</feature>
<keyword evidence="7 10" id="KW-1133">Transmembrane helix</keyword>
<evidence type="ECO:0000256" key="1">
    <source>
        <dbReference type="ARBA" id="ARBA00004446"/>
    </source>
</evidence>
<reference evidence="11" key="2">
    <citation type="journal article" date="2017" name="Am. J. Bot.">
        <title>The East Asian origin of the giant lobelias.</title>
        <authorList>
            <person name="Knox E.B."/>
            <person name="Li C."/>
        </authorList>
    </citation>
    <scope>NUCLEOTIDE SEQUENCE</scope>
</reference>
<dbReference type="PANTHER" id="PTHR33163">
    <property type="entry name" value="PROTEIN TIC 214-RELATED"/>
    <property type="match status" value="1"/>
</dbReference>
<dbReference type="GeneID" id="30861379"/>
<dbReference type="PANTHER" id="PTHR33163:SF40">
    <property type="entry name" value="PROTEIN TIC 214"/>
    <property type="match status" value="1"/>
</dbReference>
<dbReference type="Pfam" id="PF05758">
    <property type="entry name" value="Ycf1"/>
    <property type="match status" value="2"/>
</dbReference>
<comment type="subunit">
    <text evidence="3">Part of the Tic complex.</text>
</comment>
<dbReference type="GO" id="GO:0015031">
    <property type="term" value="P:protein transport"/>
    <property type="evidence" value="ECO:0007669"/>
    <property type="project" value="UniProtKB-KW"/>
</dbReference>
<keyword evidence="5 10" id="KW-0812">Transmembrane</keyword>
<evidence type="ECO:0000256" key="3">
    <source>
        <dbReference type="ARBA" id="ARBA00011510"/>
    </source>
</evidence>
<reference evidence="11" key="1">
    <citation type="journal article" date="2014" name="Proc. Natl. Acad. Sci. U.S.A.">
        <title>The dynamic history of plastid genomes in the Campanulaceae sensu lato is unique among angiosperms.</title>
        <authorList>
            <person name="Knox E.B."/>
        </authorList>
    </citation>
    <scope>NUCLEOTIDE SEQUENCE</scope>
</reference>
<evidence type="ECO:0000256" key="10">
    <source>
        <dbReference type="SAM" id="Phobius"/>
    </source>
</evidence>
<keyword evidence="10" id="KW-0472">Membrane</keyword>
<feature type="compositionally biased region" description="Basic residues" evidence="9">
    <location>
        <begin position="189"/>
        <end position="198"/>
    </location>
</feature>
<sequence>MTTSPVYQFCIKLLNSWTRSTYIPQGGGNMLLGNFITRFWITLTNSALGIGLYYGFLTTFSIRPSYLFLFVEDPDQKAAAITGFIMGLKIFLVIACLGRFAHTRPVLASPKPRRWTRNSDVYIISQPTITTNLDSPPFCWPEKVQPIHKISDEEMEAYLAKLREEGRRKMEAKAQTSTEDETSTENEKPRRKKRPSKKRRDENIELLRYLKKNNLKLVTSDYNVVLKQDPNIKLRQLEGEEYWIARDWPLGIRGILIIKNALFRKYITLPLAIIAKNIGRILLLQRPEWAEDRQAWENERYIVCDENAIYPDYDHPHVLSLKNLPNLNLNKLMPQWWEFGCEVLIQKPLELKPWHTASAKRRTKRNAFVRPTWGLSDHPWGPRNPSIFWEPILNHLIKISKPLGHLIKDKFRINIRIEISINIPNEKQNKPD</sequence>
<geneLocation type="plastid" evidence="11"/>
<evidence type="ECO:0000256" key="7">
    <source>
        <dbReference type="ARBA" id="ARBA00022989"/>
    </source>
</evidence>
<evidence type="ECO:0000256" key="5">
    <source>
        <dbReference type="ARBA" id="ARBA00022692"/>
    </source>
</evidence>
<dbReference type="AlphaFoldDB" id="A0A1L6BVS8"/>
<comment type="similarity">
    <text evidence="2">Belongs to the TIC214 family.</text>
</comment>
<evidence type="ECO:0000256" key="6">
    <source>
        <dbReference type="ARBA" id="ARBA00022927"/>
    </source>
</evidence>
<feature type="region of interest" description="Disordered" evidence="9">
    <location>
        <begin position="169"/>
        <end position="199"/>
    </location>
</feature>
<dbReference type="GO" id="GO:0042170">
    <property type="term" value="C:plastid membrane"/>
    <property type="evidence" value="ECO:0007669"/>
    <property type="project" value="UniProtKB-SubCell"/>
</dbReference>
<dbReference type="InterPro" id="IPR008896">
    <property type="entry name" value="TIC214"/>
</dbReference>
<dbReference type="RefSeq" id="YP_009340549.1">
    <property type="nucleotide sequence ID" value="NC_033376.1"/>
</dbReference>
<comment type="subcellular location">
    <subcellularLocation>
        <location evidence="1">Plastid membrane</location>
        <topology evidence="1">Multi-pass membrane protein</topology>
    </subcellularLocation>
</comment>
<accession>A0A1L6BVS8</accession>
<keyword evidence="11" id="KW-0934">Plastid</keyword>
<evidence type="ECO:0000256" key="2">
    <source>
        <dbReference type="ARBA" id="ARBA00009956"/>
    </source>
</evidence>
<keyword evidence="6" id="KW-0813">Transport</keyword>
<keyword evidence="6" id="KW-0653">Protein transport</keyword>
<evidence type="ECO:0000313" key="11">
    <source>
        <dbReference type="EMBL" id="APQ40122.1"/>
    </source>
</evidence>
<proteinExistence type="inferred from homology"/>
<feature type="transmembrane region" description="Helical" evidence="10">
    <location>
        <begin position="78"/>
        <end position="101"/>
    </location>
</feature>